<comment type="caution">
    <text evidence="2">The sequence shown here is derived from an EMBL/GenBank/DDBJ whole genome shotgun (WGS) entry which is preliminary data.</text>
</comment>
<sequence>MSPTRLTLATLLLSINLVACTTAPKPVKPIQLYSKKEVIQLSYCSELADTAYYIASAKLNDRPKQELINHFTTGATAQIDINAVERIYSISVDSAMDYATDLFEQCALKVVNVSPTRIKVANFCAQKSIVASGTYELKQSGAPKMDAYLAFASYKPTRPYEVIDSIYDNTSKAQNPSEGVWDACIDVMSE</sequence>
<dbReference type="EMBL" id="JAJUBC010000011">
    <property type="protein sequence ID" value="MDD1793679.1"/>
    <property type="molecule type" value="Genomic_DNA"/>
</dbReference>
<organism evidence="2 3">
    <name type="scientific">Enterovibrio gelatinilyticus</name>
    <dbReference type="NCBI Taxonomy" id="2899819"/>
    <lineage>
        <taxon>Bacteria</taxon>
        <taxon>Pseudomonadati</taxon>
        <taxon>Pseudomonadota</taxon>
        <taxon>Gammaproteobacteria</taxon>
        <taxon>Vibrionales</taxon>
        <taxon>Vibrionaceae</taxon>
        <taxon>Enterovibrio</taxon>
    </lineage>
</organism>
<accession>A0ABT5R0Z7</accession>
<keyword evidence="1" id="KW-0732">Signal</keyword>
<dbReference type="Proteomes" id="UP001149400">
    <property type="component" value="Unassembled WGS sequence"/>
</dbReference>
<name>A0ABT5R0Z7_9GAMM</name>
<gene>
    <name evidence="2" type="ORF">LRP50_11110</name>
</gene>
<feature type="signal peptide" evidence="1">
    <location>
        <begin position="1"/>
        <end position="19"/>
    </location>
</feature>
<evidence type="ECO:0000313" key="2">
    <source>
        <dbReference type="EMBL" id="MDD1793679.1"/>
    </source>
</evidence>
<reference evidence="2" key="1">
    <citation type="submission" date="2021-12" db="EMBL/GenBank/DDBJ databases">
        <title>Enterovibrio ZSDZ35 sp. nov. and Enterovibrio ZSDZ42 sp. nov., isolated from coastal seawater in Qingdao.</title>
        <authorList>
            <person name="Zhang P."/>
        </authorList>
    </citation>
    <scope>NUCLEOTIDE SEQUENCE</scope>
    <source>
        <strain evidence="2">ZSDZ42</strain>
    </source>
</reference>
<feature type="chain" id="PRO_5046076036" description="Lipoprotein" evidence="1">
    <location>
        <begin position="20"/>
        <end position="190"/>
    </location>
</feature>
<proteinExistence type="predicted"/>
<protein>
    <recommendedName>
        <fullName evidence="4">Lipoprotein</fullName>
    </recommendedName>
</protein>
<evidence type="ECO:0008006" key="4">
    <source>
        <dbReference type="Google" id="ProtNLM"/>
    </source>
</evidence>
<keyword evidence="3" id="KW-1185">Reference proteome</keyword>
<evidence type="ECO:0000256" key="1">
    <source>
        <dbReference type="SAM" id="SignalP"/>
    </source>
</evidence>
<dbReference type="RefSeq" id="WP_274164531.1">
    <property type="nucleotide sequence ID" value="NZ_JAJUBC010000011.1"/>
</dbReference>
<evidence type="ECO:0000313" key="3">
    <source>
        <dbReference type="Proteomes" id="UP001149400"/>
    </source>
</evidence>